<sequence length="109" mass="11865">MASSSQQLNDGVYHNAVPASPPPEHGTVLSPVDNDDQTLPESDPRDGRETSLSSEEGEGVQILTERQSRKRPQNTQEISVDRTRPVIPSSNLDLATVLAALNQINELLH</sequence>
<feature type="region of interest" description="Disordered" evidence="1">
    <location>
        <begin position="1"/>
        <end position="85"/>
    </location>
</feature>
<protein>
    <submittedName>
        <fullName evidence="2">Uncharacterized protein</fullName>
    </submittedName>
</protein>
<organism evidence="2 3">
    <name type="scientific">Trifolium medium</name>
    <dbReference type="NCBI Taxonomy" id="97028"/>
    <lineage>
        <taxon>Eukaryota</taxon>
        <taxon>Viridiplantae</taxon>
        <taxon>Streptophyta</taxon>
        <taxon>Embryophyta</taxon>
        <taxon>Tracheophyta</taxon>
        <taxon>Spermatophyta</taxon>
        <taxon>Magnoliopsida</taxon>
        <taxon>eudicotyledons</taxon>
        <taxon>Gunneridae</taxon>
        <taxon>Pentapetalae</taxon>
        <taxon>rosids</taxon>
        <taxon>fabids</taxon>
        <taxon>Fabales</taxon>
        <taxon>Fabaceae</taxon>
        <taxon>Papilionoideae</taxon>
        <taxon>50 kb inversion clade</taxon>
        <taxon>NPAAA clade</taxon>
        <taxon>Hologalegina</taxon>
        <taxon>IRL clade</taxon>
        <taxon>Trifolieae</taxon>
        <taxon>Trifolium</taxon>
    </lineage>
</organism>
<dbReference type="AlphaFoldDB" id="A0A392QTQ4"/>
<evidence type="ECO:0000313" key="2">
    <source>
        <dbReference type="EMBL" id="MCI27389.1"/>
    </source>
</evidence>
<reference evidence="2 3" key="1">
    <citation type="journal article" date="2018" name="Front. Plant Sci.">
        <title>Red Clover (Trifolium pratense) and Zigzag Clover (T. medium) - A Picture of Genomic Similarities and Differences.</title>
        <authorList>
            <person name="Dluhosova J."/>
            <person name="Istvanek J."/>
            <person name="Nedelnik J."/>
            <person name="Repkova J."/>
        </authorList>
    </citation>
    <scope>NUCLEOTIDE SEQUENCE [LARGE SCALE GENOMIC DNA]</scope>
    <source>
        <strain evidence="3">cv. 10/8</strain>
        <tissue evidence="2">Leaf</tissue>
    </source>
</reference>
<dbReference type="Proteomes" id="UP000265520">
    <property type="component" value="Unassembled WGS sequence"/>
</dbReference>
<keyword evidence="3" id="KW-1185">Reference proteome</keyword>
<name>A0A392QTQ4_9FABA</name>
<dbReference type="EMBL" id="LXQA010159038">
    <property type="protein sequence ID" value="MCI27389.1"/>
    <property type="molecule type" value="Genomic_DNA"/>
</dbReference>
<accession>A0A392QTQ4</accession>
<proteinExistence type="predicted"/>
<evidence type="ECO:0000313" key="3">
    <source>
        <dbReference type="Proteomes" id="UP000265520"/>
    </source>
</evidence>
<evidence type="ECO:0000256" key="1">
    <source>
        <dbReference type="SAM" id="MobiDB-lite"/>
    </source>
</evidence>
<comment type="caution">
    <text evidence="2">The sequence shown here is derived from an EMBL/GenBank/DDBJ whole genome shotgun (WGS) entry which is preliminary data.</text>
</comment>